<evidence type="ECO:0000313" key="2">
    <source>
        <dbReference type="EMBL" id="AMV66516.1"/>
    </source>
</evidence>
<evidence type="ECO:0000313" key="1">
    <source>
        <dbReference type="EMBL" id="AMV63545.1"/>
    </source>
</evidence>
<name>A0A0R2HJ25_9LACO</name>
<accession>A0A0R2HJ25</accession>
<gene>
    <name evidence="1" type="ORF">ADU70_2079</name>
    <name evidence="2" type="ORF">ADU72_0571</name>
</gene>
<organism evidence="1 4">
    <name type="scientific">Pediococcus damnosus</name>
    <dbReference type="NCBI Taxonomy" id="51663"/>
    <lineage>
        <taxon>Bacteria</taxon>
        <taxon>Bacillati</taxon>
        <taxon>Bacillota</taxon>
        <taxon>Bacilli</taxon>
        <taxon>Lactobacillales</taxon>
        <taxon>Lactobacillaceae</taxon>
        <taxon>Pediococcus</taxon>
    </lineage>
</organism>
<dbReference type="AlphaFoldDB" id="A0A0R2HJ25"/>
<evidence type="ECO:0000313" key="4">
    <source>
        <dbReference type="Proteomes" id="UP000076405"/>
    </source>
</evidence>
<keyword evidence="3" id="KW-1185">Reference proteome</keyword>
<dbReference type="OrthoDB" id="2249687at2"/>
<evidence type="ECO:0000313" key="3">
    <source>
        <dbReference type="Proteomes" id="UP000076244"/>
    </source>
</evidence>
<dbReference type="Proteomes" id="UP000076244">
    <property type="component" value="Chromosome"/>
</dbReference>
<sequence length="116" mass="13856">MYKHLIATTQIKERSYVYHYASKEANKVLYQRDALAQTLPEHSLNVLYGVHAWVSNEKSLKSVQAHNKQLKTMREVKNAEEFTKLVFDRKLLRLADKLQYREMNNLDQLIEWFNEN</sequence>
<dbReference type="KEGG" id="pdm:ADU72_0571"/>
<dbReference type="RefSeq" id="WP_056986111.1">
    <property type="nucleotide sequence ID" value="NZ_BAAAXI010000011.1"/>
</dbReference>
<reference evidence="3 4" key="1">
    <citation type="journal article" date="2016" name="PLoS ONE">
        <title>The Identification of Novel Diagnostic Marker Genes for the Detection of Beer Spoiling Pediococcus damnosus Strains Using the BlAst Diagnostic Gene findEr.</title>
        <authorList>
            <person name="Behr J."/>
            <person name="Geissler A.J."/>
            <person name="Schmid J."/>
            <person name="Zehe A."/>
            <person name="Vogel R.F."/>
        </authorList>
    </citation>
    <scope>NUCLEOTIDE SEQUENCE [LARGE SCALE GENOMIC DNA]</scope>
    <source>
        <strain evidence="1 4">TMW 2.1533</strain>
        <strain evidence="2 3">TMW 2.1535</strain>
    </source>
</reference>
<dbReference type="EMBL" id="CP012275">
    <property type="protein sequence ID" value="AMV63545.1"/>
    <property type="molecule type" value="Genomic_DNA"/>
</dbReference>
<dbReference type="EMBL" id="CP012288">
    <property type="protein sequence ID" value="AMV66516.1"/>
    <property type="molecule type" value="Genomic_DNA"/>
</dbReference>
<dbReference type="Proteomes" id="UP000076405">
    <property type="component" value="Chromosome"/>
</dbReference>
<protein>
    <submittedName>
        <fullName evidence="1">Uncharacterized protein</fullName>
    </submittedName>
</protein>
<proteinExistence type="predicted"/>